<feature type="region of interest" description="Disordered" evidence="1">
    <location>
        <begin position="207"/>
        <end position="243"/>
    </location>
</feature>
<evidence type="ECO:0000256" key="1">
    <source>
        <dbReference type="SAM" id="MobiDB-lite"/>
    </source>
</evidence>
<feature type="compositionally biased region" description="Basic and acidic residues" evidence="1">
    <location>
        <begin position="298"/>
        <end position="307"/>
    </location>
</feature>
<feature type="compositionally biased region" description="Polar residues" evidence="1">
    <location>
        <begin position="308"/>
        <end position="319"/>
    </location>
</feature>
<dbReference type="InterPro" id="IPR036361">
    <property type="entry name" value="SAP_dom_sf"/>
</dbReference>
<dbReference type="SMART" id="SM00513">
    <property type="entry name" value="SAP"/>
    <property type="match status" value="1"/>
</dbReference>
<proteinExistence type="predicted"/>
<feature type="domain" description="SAP" evidence="2">
    <location>
        <begin position="3"/>
        <end position="37"/>
    </location>
</feature>
<dbReference type="Pfam" id="PF02037">
    <property type="entry name" value="SAP"/>
    <property type="match status" value="1"/>
</dbReference>
<accession>A0ABD3H2H6</accession>
<comment type="caution">
    <text evidence="3">The sequence shown here is derived from an EMBL/GenBank/DDBJ whole genome shotgun (WGS) entry which is preliminary data.</text>
</comment>
<organism evidence="3 4">
    <name type="scientific">Riccia sorocarpa</name>
    <dbReference type="NCBI Taxonomy" id="122646"/>
    <lineage>
        <taxon>Eukaryota</taxon>
        <taxon>Viridiplantae</taxon>
        <taxon>Streptophyta</taxon>
        <taxon>Embryophyta</taxon>
        <taxon>Marchantiophyta</taxon>
        <taxon>Marchantiopsida</taxon>
        <taxon>Marchantiidae</taxon>
        <taxon>Marchantiales</taxon>
        <taxon>Ricciaceae</taxon>
        <taxon>Riccia</taxon>
    </lineage>
</organism>
<evidence type="ECO:0000313" key="4">
    <source>
        <dbReference type="Proteomes" id="UP001633002"/>
    </source>
</evidence>
<evidence type="ECO:0000259" key="2">
    <source>
        <dbReference type="PROSITE" id="PS50800"/>
    </source>
</evidence>
<feature type="region of interest" description="Disordered" evidence="1">
    <location>
        <begin position="297"/>
        <end position="319"/>
    </location>
</feature>
<feature type="region of interest" description="Disordered" evidence="1">
    <location>
        <begin position="65"/>
        <end position="95"/>
    </location>
</feature>
<dbReference type="EMBL" id="JBJQOH010000006">
    <property type="protein sequence ID" value="KAL3685146.1"/>
    <property type="molecule type" value="Genomic_DNA"/>
</dbReference>
<sequence length="319" mass="34725">MDYSSLTVKKLQQLCKEQGLPPKGNKKDLVEMLEKLQKPAIELLVESLPPFEDAEDDEIILPVEVAEDDEVAEEEPVPAPIEENITSDDAGSDEPAPVVPELAFTLPARVSARIRRPRICTMCPGTHYHPTHAPAGRVNRKATTAAAVVDDVSIGELAEKLAAVNIVSQKQQLPKDEAEPVKPSVKVSTKSRTATVKVRAPLRARSNQVTVETEKTAGKEDAKPVQKDVKADGKSRSKASGKAKMVSVKEISAAESGKENVQSVGAEADKVPVQKVFERRGRSGKSIERHLKVYFSHGGDEERDDRNQVASRENSTQCT</sequence>
<dbReference type="SUPFAM" id="SSF68906">
    <property type="entry name" value="SAP domain"/>
    <property type="match status" value="1"/>
</dbReference>
<gene>
    <name evidence="3" type="ORF">R1sor_003168</name>
</gene>
<dbReference type="AlphaFoldDB" id="A0ABD3H2H6"/>
<protein>
    <recommendedName>
        <fullName evidence="2">SAP domain-containing protein</fullName>
    </recommendedName>
</protein>
<dbReference type="PROSITE" id="PS50800">
    <property type="entry name" value="SAP"/>
    <property type="match status" value="1"/>
</dbReference>
<feature type="compositionally biased region" description="Acidic residues" evidence="1">
    <location>
        <begin position="65"/>
        <end position="76"/>
    </location>
</feature>
<dbReference type="InterPro" id="IPR003034">
    <property type="entry name" value="SAP_dom"/>
</dbReference>
<evidence type="ECO:0000313" key="3">
    <source>
        <dbReference type="EMBL" id="KAL3685146.1"/>
    </source>
</evidence>
<reference evidence="3 4" key="1">
    <citation type="submission" date="2024-09" db="EMBL/GenBank/DDBJ databases">
        <title>Chromosome-scale assembly of Riccia sorocarpa.</title>
        <authorList>
            <person name="Paukszto L."/>
        </authorList>
    </citation>
    <scope>NUCLEOTIDE SEQUENCE [LARGE SCALE GENOMIC DNA]</scope>
    <source>
        <strain evidence="3">LP-2024</strain>
        <tissue evidence="3">Aerial parts of the thallus</tissue>
    </source>
</reference>
<dbReference type="Gene3D" id="1.10.720.30">
    <property type="entry name" value="SAP domain"/>
    <property type="match status" value="1"/>
</dbReference>
<keyword evidence="4" id="KW-1185">Reference proteome</keyword>
<name>A0ABD3H2H6_9MARC</name>
<dbReference type="Proteomes" id="UP001633002">
    <property type="component" value="Unassembled WGS sequence"/>
</dbReference>
<feature type="compositionally biased region" description="Basic and acidic residues" evidence="1">
    <location>
        <begin position="212"/>
        <end position="235"/>
    </location>
</feature>